<dbReference type="AlphaFoldDB" id="A0A6L2K1P9"/>
<sequence length="336" mass="36498">MAISAILISSDSSKESVGTSTARVILFGTIPATIPSTIPTTDLPAIHDGIPLIHPLLHPFDTPDTPSSQDPYEVTIARWRSRVAARSSPPSSHIPQILPAPPRLPRRPVVLVLPGQPIPIVRPYHSSSKTSSDSHSDTSSNSSSRHSSSGYAISDSPCDLPTATAAEPSRKRHRSPTSSVPVVSPVCGALSPVRTDLLPPRKRISDFGFVTDVLDSYEPYTEPEVDTDIQADIDACIAFASDLKAKGMDVRVVVETTAEEEVEFSARGMVEVELDSRVRPVIDDDVRESVRQDVPDRVTAYGAVEVTYETLRDLVQIFHDHAIKIPAYWIQVIESA</sequence>
<proteinExistence type="predicted"/>
<evidence type="ECO:0000313" key="2">
    <source>
        <dbReference type="EMBL" id="GEU42667.1"/>
    </source>
</evidence>
<organism evidence="2">
    <name type="scientific">Tanacetum cinerariifolium</name>
    <name type="common">Dalmatian daisy</name>
    <name type="synonym">Chrysanthemum cinerariifolium</name>
    <dbReference type="NCBI Taxonomy" id="118510"/>
    <lineage>
        <taxon>Eukaryota</taxon>
        <taxon>Viridiplantae</taxon>
        <taxon>Streptophyta</taxon>
        <taxon>Embryophyta</taxon>
        <taxon>Tracheophyta</taxon>
        <taxon>Spermatophyta</taxon>
        <taxon>Magnoliopsida</taxon>
        <taxon>eudicotyledons</taxon>
        <taxon>Gunneridae</taxon>
        <taxon>Pentapetalae</taxon>
        <taxon>asterids</taxon>
        <taxon>campanulids</taxon>
        <taxon>Asterales</taxon>
        <taxon>Asteraceae</taxon>
        <taxon>Asteroideae</taxon>
        <taxon>Anthemideae</taxon>
        <taxon>Anthemidinae</taxon>
        <taxon>Tanacetum</taxon>
    </lineage>
</organism>
<name>A0A6L2K1P9_TANCI</name>
<feature type="region of interest" description="Disordered" evidence="1">
    <location>
        <begin position="122"/>
        <end position="183"/>
    </location>
</feature>
<protein>
    <submittedName>
        <fullName evidence="2">Uncharacterized protein</fullName>
    </submittedName>
</protein>
<accession>A0A6L2K1P9</accession>
<gene>
    <name evidence="2" type="ORF">Tci_014645</name>
</gene>
<evidence type="ECO:0000256" key="1">
    <source>
        <dbReference type="SAM" id="MobiDB-lite"/>
    </source>
</evidence>
<reference evidence="2" key="1">
    <citation type="journal article" date="2019" name="Sci. Rep.">
        <title>Draft genome of Tanacetum cinerariifolium, the natural source of mosquito coil.</title>
        <authorList>
            <person name="Yamashiro T."/>
            <person name="Shiraishi A."/>
            <person name="Satake H."/>
            <person name="Nakayama K."/>
        </authorList>
    </citation>
    <scope>NUCLEOTIDE SEQUENCE</scope>
</reference>
<feature type="compositionally biased region" description="Low complexity" evidence="1">
    <location>
        <begin position="126"/>
        <end position="149"/>
    </location>
</feature>
<dbReference type="EMBL" id="BKCJ010001601">
    <property type="protein sequence ID" value="GEU42667.1"/>
    <property type="molecule type" value="Genomic_DNA"/>
</dbReference>
<comment type="caution">
    <text evidence="2">The sequence shown here is derived from an EMBL/GenBank/DDBJ whole genome shotgun (WGS) entry which is preliminary data.</text>
</comment>